<organism evidence="1 3">
    <name type="scientific">Aspergillus hiratsukae</name>
    <dbReference type="NCBI Taxonomy" id="1194566"/>
    <lineage>
        <taxon>Eukaryota</taxon>
        <taxon>Fungi</taxon>
        <taxon>Dikarya</taxon>
        <taxon>Ascomycota</taxon>
        <taxon>Pezizomycotina</taxon>
        <taxon>Eurotiomycetes</taxon>
        <taxon>Eurotiomycetidae</taxon>
        <taxon>Eurotiales</taxon>
        <taxon>Aspergillaceae</taxon>
        <taxon>Aspergillus</taxon>
        <taxon>Aspergillus subgen. Fumigati</taxon>
    </lineage>
</organism>
<sequence length="298" mass="33278">MSGLYHEIDPSGDVVLGLSAQRRSPAETQEAEEELYNPEHVFSAVEVSQTCFKVSCFKVSSKHLILASKYFKDHFKKHCDPGAFLLVMNIIHGKNQEIPKEEGEAMLLKVADVACYLDCREACMFVVELWIERLCFEGKIRYNTWENCLKWAYLSWAFNLPSEFTTSTSAAMGLRSVTSKYPANLKLPELIKADITEGRSNACRKAQSILLPETTRLKSATVHCRFTCDSLHLGAILKATGDLKQSPLLLVNARLQSKVTHCTAAKPDCVNMADLLELKAAFGFACQGEGLILKNYIE</sequence>
<proteinExistence type="predicted"/>
<dbReference type="EMBL" id="JACBAD010002105">
    <property type="protein sequence ID" value="KAF7116243.1"/>
    <property type="molecule type" value="Genomic_DNA"/>
</dbReference>
<dbReference type="EMBL" id="JACBAF010002278">
    <property type="protein sequence ID" value="KAF7159268.1"/>
    <property type="molecule type" value="Genomic_DNA"/>
</dbReference>
<accession>A0A8H6P376</accession>
<protein>
    <recommendedName>
        <fullName evidence="4">BTB domain-containing protein</fullName>
    </recommendedName>
</protein>
<evidence type="ECO:0008006" key="4">
    <source>
        <dbReference type="Google" id="ProtNLM"/>
    </source>
</evidence>
<reference evidence="1" key="1">
    <citation type="submission" date="2020-06" db="EMBL/GenBank/DDBJ databases">
        <title>Draft genome sequences of strains closely related to Aspergillus parafelis and Aspergillus hiratsukae.</title>
        <authorList>
            <person name="Dos Santos R.A.C."/>
            <person name="Rivero-Menendez O."/>
            <person name="Steenwyk J.L."/>
            <person name="Mead M.E."/>
            <person name="Goldman G.H."/>
            <person name="Alastruey-Izquierdo A."/>
            <person name="Rokas A."/>
        </authorList>
    </citation>
    <scope>NUCLEOTIDE SEQUENCE</scope>
    <source>
        <strain evidence="1">CNM-CM5793</strain>
        <strain evidence="2">CNM-CM6106</strain>
    </source>
</reference>
<comment type="caution">
    <text evidence="1">The sequence shown here is derived from an EMBL/GenBank/DDBJ whole genome shotgun (WGS) entry which is preliminary data.</text>
</comment>
<dbReference type="Proteomes" id="UP000662466">
    <property type="component" value="Unassembled WGS sequence"/>
</dbReference>
<dbReference type="Proteomes" id="UP000630445">
    <property type="component" value="Unassembled WGS sequence"/>
</dbReference>
<evidence type="ECO:0000313" key="2">
    <source>
        <dbReference type="EMBL" id="KAF7159268.1"/>
    </source>
</evidence>
<keyword evidence="3" id="KW-1185">Reference proteome</keyword>
<name>A0A8H6P376_9EURO</name>
<dbReference type="OrthoDB" id="5275938at2759"/>
<evidence type="ECO:0000313" key="3">
    <source>
        <dbReference type="Proteomes" id="UP000630445"/>
    </source>
</evidence>
<dbReference type="AlphaFoldDB" id="A0A8H6P376"/>
<gene>
    <name evidence="1" type="ORF">CNMCM5793_004319</name>
    <name evidence="2" type="ORF">CNMCM6106_006403</name>
</gene>
<evidence type="ECO:0000313" key="1">
    <source>
        <dbReference type="EMBL" id="KAF7116243.1"/>
    </source>
</evidence>